<evidence type="ECO:0000259" key="3">
    <source>
        <dbReference type="Pfam" id="PF07687"/>
    </source>
</evidence>
<dbReference type="CDD" id="cd05672">
    <property type="entry name" value="M20_ACY1L2-like"/>
    <property type="match status" value="1"/>
</dbReference>
<accession>A0ABR3XV79</accession>
<dbReference type="Pfam" id="PF01546">
    <property type="entry name" value="Peptidase_M20"/>
    <property type="match status" value="1"/>
</dbReference>
<name>A0ABR3XV79_9EURO</name>
<dbReference type="InterPro" id="IPR036264">
    <property type="entry name" value="Bact_exopeptidase_dim_dom"/>
</dbReference>
<reference evidence="4 5" key="1">
    <citation type="journal article" date="2024" name="IMA Fungus">
        <title>IMA Genome - F19 : A genome assembly and annotation guide to empower mycologists, including annotated draft genome sequences of Ceratocystis pirilliformis, Diaporthe australafricana, Fusarium ophioides, Paecilomyces lecythidis, and Sporothrix stenoceras.</title>
        <authorList>
            <person name="Aylward J."/>
            <person name="Wilson A.M."/>
            <person name="Visagie C.M."/>
            <person name="Spraker J."/>
            <person name="Barnes I."/>
            <person name="Buitendag C."/>
            <person name="Ceriani C."/>
            <person name="Del Mar Angel L."/>
            <person name="du Plessis D."/>
            <person name="Fuchs T."/>
            <person name="Gasser K."/>
            <person name="Kramer D."/>
            <person name="Li W."/>
            <person name="Munsamy K."/>
            <person name="Piso A."/>
            <person name="Price J.L."/>
            <person name="Sonnekus B."/>
            <person name="Thomas C."/>
            <person name="van der Nest A."/>
            <person name="van Dijk A."/>
            <person name="van Heerden A."/>
            <person name="van Vuuren N."/>
            <person name="Yilmaz N."/>
            <person name="Duong T.A."/>
            <person name="van der Merwe N.A."/>
            <person name="Wingfield M.J."/>
            <person name="Wingfield B.D."/>
        </authorList>
    </citation>
    <scope>NUCLEOTIDE SEQUENCE [LARGE SCALE GENOMIC DNA]</scope>
    <source>
        <strain evidence="4 5">CMW 18167</strain>
    </source>
</reference>
<evidence type="ECO:0000313" key="4">
    <source>
        <dbReference type="EMBL" id="KAL1879447.1"/>
    </source>
</evidence>
<dbReference type="SUPFAM" id="SSF55031">
    <property type="entry name" value="Bacterial exopeptidase dimerisation domain"/>
    <property type="match status" value="1"/>
</dbReference>
<dbReference type="Gene3D" id="3.30.70.360">
    <property type="match status" value="1"/>
</dbReference>
<comment type="caution">
    <text evidence="4">The sequence shown here is derived from an EMBL/GenBank/DDBJ whole genome shotgun (WGS) entry which is preliminary data.</text>
</comment>
<dbReference type="InterPro" id="IPR052030">
    <property type="entry name" value="Peptidase_M20/M20A_hydrolases"/>
</dbReference>
<dbReference type="InterPro" id="IPR011650">
    <property type="entry name" value="Peptidase_M20_dimer"/>
</dbReference>
<comment type="similarity">
    <text evidence="1 2">Belongs to the peptidase M20A family.</text>
</comment>
<dbReference type="InterPro" id="IPR017144">
    <property type="entry name" value="Xaa-Arg_dipeptidase"/>
</dbReference>
<dbReference type="PANTHER" id="PTHR30575">
    <property type="entry name" value="PEPTIDASE M20"/>
    <property type="match status" value="1"/>
</dbReference>
<dbReference type="PANTHER" id="PTHR30575:SF8">
    <property type="entry name" value="PEPTIDASE M20 DOMAIN-CONTAINING PROTEIN 2"/>
    <property type="match status" value="1"/>
</dbReference>
<organism evidence="4 5">
    <name type="scientific">Paecilomyces lecythidis</name>
    <dbReference type="NCBI Taxonomy" id="3004212"/>
    <lineage>
        <taxon>Eukaryota</taxon>
        <taxon>Fungi</taxon>
        <taxon>Dikarya</taxon>
        <taxon>Ascomycota</taxon>
        <taxon>Pezizomycotina</taxon>
        <taxon>Eurotiomycetes</taxon>
        <taxon>Eurotiomycetidae</taxon>
        <taxon>Eurotiales</taxon>
        <taxon>Thermoascaceae</taxon>
        <taxon>Paecilomyces</taxon>
    </lineage>
</organism>
<dbReference type="PIRSF" id="PIRSF037226">
    <property type="entry name" value="Amidohydrolase_ACY1L2_prd"/>
    <property type="match status" value="1"/>
</dbReference>
<evidence type="ECO:0000313" key="5">
    <source>
        <dbReference type="Proteomes" id="UP001583193"/>
    </source>
</evidence>
<evidence type="ECO:0000256" key="1">
    <source>
        <dbReference type="ARBA" id="ARBA00006247"/>
    </source>
</evidence>
<keyword evidence="5" id="KW-1185">Reference proteome</keyword>
<gene>
    <name evidence="4" type="ORF">Plec18167_003902</name>
</gene>
<dbReference type="Proteomes" id="UP001583193">
    <property type="component" value="Unassembled WGS sequence"/>
</dbReference>
<dbReference type="Gene3D" id="3.40.630.10">
    <property type="entry name" value="Zn peptidases"/>
    <property type="match status" value="1"/>
</dbReference>
<dbReference type="InterPro" id="IPR017439">
    <property type="entry name" value="Amidohydrolase"/>
</dbReference>
<dbReference type="Pfam" id="PF07687">
    <property type="entry name" value="M20_dimer"/>
    <property type="match status" value="1"/>
</dbReference>
<sequence>MKETYLAINDTSNGLLSNDTAKETPTTRGTSKLLAEGELATARETVSAIIDELDAKLHDLNKTIHSHPETAYQEVFAHQTLTDFLGSQGFTVTPHTYGLDTSFEAEIGSGGRLIIYCAEYDALPNIGHACGHNLIATASVAAFIGAAKAALKLGIAGRIRILGTPAEEGGGGKAKLIDAGAFKDEIAAAIMAHPVPSHSYQDGYTGLAGFKLIASHKLRVEFRGKSAHAGSEPWNGVNALDAAVAAYNGVSMLRQQIHPDERVHGVIEHGGTVPNVITDYTRMNWNVRSPTVQRADALLVRVKDCFEAAAKATGCTLNYIHSPTYADLRANKTLCQTYVEEMAQVGEKVKVMEYKPATASTDMGNVSYTVPSFHGGFAIPAPEDVTGHHPRFAEAAGTDAAHEAAIKCAKGMAMLGLRVLMDPEIASNARRDFEQFD</sequence>
<proteinExistence type="inferred from homology"/>
<evidence type="ECO:0000256" key="2">
    <source>
        <dbReference type="PIRNR" id="PIRNR037226"/>
    </source>
</evidence>
<dbReference type="EMBL" id="JAVDPF010000010">
    <property type="protein sequence ID" value="KAL1879447.1"/>
    <property type="molecule type" value="Genomic_DNA"/>
</dbReference>
<dbReference type="InterPro" id="IPR002933">
    <property type="entry name" value="Peptidase_M20"/>
</dbReference>
<protein>
    <recommendedName>
        <fullName evidence="2">Peptidase M20 domain-containing protein 2</fullName>
    </recommendedName>
</protein>
<dbReference type="NCBIfam" id="TIGR01891">
    <property type="entry name" value="amidohydrolases"/>
    <property type="match status" value="1"/>
</dbReference>
<feature type="domain" description="Peptidase M20 dimerisation" evidence="3">
    <location>
        <begin position="217"/>
        <end position="312"/>
    </location>
</feature>
<dbReference type="SUPFAM" id="SSF53187">
    <property type="entry name" value="Zn-dependent exopeptidases"/>
    <property type="match status" value="1"/>
</dbReference>